<dbReference type="Pfam" id="PF01614">
    <property type="entry name" value="IclR_C"/>
    <property type="match status" value="1"/>
</dbReference>
<reference evidence="6 7" key="1">
    <citation type="submission" date="2020-08" db="EMBL/GenBank/DDBJ databases">
        <title>Genomic Encyclopedia of Type Strains, Phase IV (KMG-IV): sequencing the most valuable type-strain genomes for metagenomic binning, comparative biology and taxonomic classification.</title>
        <authorList>
            <person name="Goeker M."/>
        </authorList>
    </citation>
    <scope>NUCLEOTIDE SEQUENCE [LARGE SCALE GENOMIC DNA]</scope>
    <source>
        <strain evidence="6 7">DSM 102235</strain>
    </source>
</reference>
<dbReference type="PROSITE" id="PS51078">
    <property type="entry name" value="ICLR_ED"/>
    <property type="match status" value="1"/>
</dbReference>
<keyword evidence="7" id="KW-1185">Reference proteome</keyword>
<keyword evidence="1" id="KW-0805">Transcription regulation</keyword>
<protein>
    <submittedName>
        <fullName evidence="6">IclR family pca regulon transcriptional regulator</fullName>
    </submittedName>
</protein>
<keyword evidence="2" id="KW-0238">DNA-binding</keyword>
<dbReference type="SUPFAM" id="SSF46785">
    <property type="entry name" value="Winged helix' DNA-binding domain"/>
    <property type="match status" value="1"/>
</dbReference>
<dbReference type="GO" id="GO:0003677">
    <property type="term" value="F:DNA binding"/>
    <property type="evidence" value="ECO:0007669"/>
    <property type="project" value="UniProtKB-KW"/>
</dbReference>
<dbReference type="Gene3D" id="3.30.450.40">
    <property type="match status" value="1"/>
</dbReference>
<dbReference type="PANTHER" id="PTHR30136:SF35">
    <property type="entry name" value="HTH-TYPE TRANSCRIPTIONAL REGULATOR RV1719"/>
    <property type="match status" value="1"/>
</dbReference>
<name>A0A7W6GTU8_9RHOB</name>
<keyword evidence="3" id="KW-0804">Transcription</keyword>
<dbReference type="InterPro" id="IPR005471">
    <property type="entry name" value="Tscrpt_reg_IclR_N"/>
</dbReference>
<dbReference type="InterPro" id="IPR014757">
    <property type="entry name" value="Tscrpt_reg_IclR_C"/>
</dbReference>
<dbReference type="GO" id="GO:0003700">
    <property type="term" value="F:DNA-binding transcription factor activity"/>
    <property type="evidence" value="ECO:0007669"/>
    <property type="project" value="TreeGrafter"/>
</dbReference>
<dbReference type="InterPro" id="IPR050707">
    <property type="entry name" value="HTH_MetabolicPath_Reg"/>
</dbReference>
<dbReference type="PROSITE" id="PS51077">
    <property type="entry name" value="HTH_ICLR"/>
    <property type="match status" value="1"/>
</dbReference>
<dbReference type="InterPro" id="IPR036390">
    <property type="entry name" value="WH_DNA-bd_sf"/>
</dbReference>
<evidence type="ECO:0000259" key="4">
    <source>
        <dbReference type="PROSITE" id="PS51077"/>
    </source>
</evidence>
<gene>
    <name evidence="6" type="ORF">GGQ68_003847</name>
</gene>
<feature type="domain" description="HTH iclR-type" evidence="4">
    <location>
        <begin position="6"/>
        <end position="67"/>
    </location>
</feature>
<evidence type="ECO:0000256" key="2">
    <source>
        <dbReference type="ARBA" id="ARBA00023125"/>
    </source>
</evidence>
<evidence type="ECO:0000256" key="1">
    <source>
        <dbReference type="ARBA" id="ARBA00023015"/>
    </source>
</evidence>
<dbReference type="Proteomes" id="UP000541426">
    <property type="component" value="Unassembled WGS sequence"/>
</dbReference>
<dbReference type="GO" id="GO:0045892">
    <property type="term" value="P:negative regulation of DNA-templated transcription"/>
    <property type="evidence" value="ECO:0007669"/>
    <property type="project" value="TreeGrafter"/>
</dbReference>
<comment type="caution">
    <text evidence="6">The sequence shown here is derived from an EMBL/GenBank/DDBJ whole genome shotgun (WGS) entry which is preliminary data.</text>
</comment>
<dbReference type="SUPFAM" id="SSF55781">
    <property type="entry name" value="GAF domain-like"/>
    <property type="match status" value="1"/>
</dbReference>
<evidence type="ECO:0000259" key="5">
    <source>
        <dbReference type="PROSITE" id="PS51078"/>
    </source>
</evidence>
<dbReference type="RefSeq" id="WP_183968664.1">
    <property type="nucleotide sequence ID" value="NZ_BAABBZ010000011.1"/>
</dbReference>
<accession>A0A7W6GTU8</accession>
<evidence type="ECO:0000313" key="6">
    <source>
        <dbReference type="EMBL" id="MBB3987500.1"/>
    </source>
</evidence>
<proteinExistence type="predicted"/>
<dbReference type="EMBL" id="JACIEJ010000010">
    <property type="protein sequence ID" value="MBB3987500.1"/>
    <property type="molecule type" value="Genomic_DNA"/>
</dbReference>
<dbReference type="AlphaFoldDB" id="A0A7W6GTU8"/>
<evidence type="ECO:0000256" key="3">
    <source>
        <dbReference type="ARBA" id="ARBA00023163"/>
    </source>
</evidence>
<dbReference type="InterPro" id="IPR036388">
    <property type="entry name" value="WH-like_DNA-bd_sf"/>
</dbReference>
<organism evidence="6 7">
    <name type="scientific">Sagittula marina</name>
    <dbReference type="NCBI Taxonomy" id="943940"/>
    <lineage>
        <taxon>Bacteria</taxon>
        <taxon>Pseudomonadati</taxon>
        <taxon>Pseudomonadota</taxon>
        <taxon>Alphaproteobacteria</taxon>
        <taxon>Rhodobacterales</taxon>
        <taxon>Roseobacteraceae</taxon>
        <taxon>Sagittula</taxon>
    </lineage>
</organism>
<feature type="domain" description="IclR-ED" evidence="5">
    <location>
        <begin position="68"/>
        <end position="249"/>
    </location>
</feature>
<sequence>MATPLNGSLIKAFEILDLFSEQQPQKTAADVAQALDMSASTAHRFLVTLEEVGAVVQVRRGAYSLGHHIERLGRIAERTNPLATAVQPVITQISSRLNESVMAGQLTREGVVCIATAIAPRPISVNIQVGRLLDLHLSAQGKLWLAHMEPEARDARIKDLIRAGKMTDAYGQTLYREIDVAWRDGFACNRGESEPDIGAVAVPVFDGAGVMRMTLSAFGMASRFTADHEAQIAARLREAAQEVSNAIPG</sequence>
<dbReference type="SMART" id="SM00346">
    <property type="entry name" value="HTH_ICLR"/>
    <property type="match status" value="1"/>
</dbReference>
<evidence type="ECO:0000313" key="7">
    <source>
        <dbReference type="Proteomes" id="UP000541426"/>
    </source>
</evidence>
<dbReference type="PANTHER" id="PTHR30136">
    <property type="entry name" value="HELIX-TURN-HELIX TRANSCRIPTIONAL REGULATOR, ICLR FAMILY"/>
    <property type="match status" value="1"/>
</dbReference>
<dbReference type="Pfam" id="PF09339">
    <property type="entry name" value="HTH_IclR"/>
    <property type="match status" value="1"/>
</dbReference>
<dbReference type="Gene3D" id="1.10.10.10">
    <property type="entry name" value="Winged helix-like DNA-binding domain superfamily/Winged helix DNA-binding domain"/>
    <property type="match status" value="1"/>
</dbReference>
<dbReference type="InterPro" id="IPR029016">
    <property type="entry name" value="GAF-like_dom_sf"/>
</dbReference>